<feature type="region of interest" description="Disordered" evidence="2">
    <location>
        <begin position="682"/>
        <end position="711"/>
    </location>
</feature>
<feature type="compositionally biased region" description="Low complexity" evidence="2">
    <location>
        <begin position="1074"/>
        <end position="1084"/>
    </location>
</feature>
<feature type="region of interest" description="Disordered" evidence="2">
    <location>
        <begin position="234"/>
        <end position="413"/>
    </location>
</feature>
<feature type="compositionally biased region" description="Polar residues" evidence="2">
    <location>
        <begin position="29"/>
        <end position="39"/>
    </location>
</feature>
<dbReference type="PROSITE" id="PS50245">
    <property type="entry name" value="CAP_GLY_2"/>
    <property type="match status" value="1"/>
</dbReference>
<gene>
    <name evidence="4" type="ORF">FIBSPDRAFT_1035581</name>
</gene>
<dbReference type="Gene3D" id="2.30.30.190">
    <property type="entry name" value="CAP Gly-rich-like domain"/>
    <property type="match status" value="1"/>
</dbReference>
<feature type="domain" description="CAP-Gly" evidence="3">
    <location>
        <begin position="160"/>
        <end position="205"/>
    </location>
</feature>
<dbReference type="InterPro" id="IPR036859">
    <property type="entry name" value="CAP-Gly_dom_sf"/>
</dbReference>
<dbReference type="Gene3D" id="4.10.60.10">
    <property type="entry name" value="Zinc finger, CCHC-type"/>
    <property type="match status" value="1"/>
</dbReference>
<proteinExistence type="predicted"/>
<feature type="region of interest" description="Disordered" evidence="2">
    <location>
        <begin position="541"/>
        <end position="570"/>
    </location>
</feature>
<accession>A0A166XA64</accession>
<protein>
    <recommendedName>
        <fullName evidence="3">CAP-Gly domain-containing protein</fullName>
    </recommendedName>
</protein>
<feature type="region of interest" description="Disordered" evidence="2">
    <location>
        <begin position="55"/>
        <end position="127"/>
    </location>
</feature>
<name>A0A166XA64_9AGAM</name>
<feature type="region of interest" description="Disordered" evidence="2">
    <location>
        <begin position="1061"/>
        <end position="1084"/>
    </location>
</feature>
<feature type="compositionally biased region" description="Polar residues" evidence="2">
    <location>
        <begin position="234"/>
        <end position="280"/>
    </location>
</feature>
<feature type="compositionally biased region" description="Low complexity" evidence="2">
    <location>
        <begin position="68"/>
        <end position="105"/>
    </location>
</feature>
<feature type="compositionally biased region" description="Polar residues" evidence="2">
    <location>
        <begin position="323"/>
        <end position="347"/>
    </location>
</feature>
<dbReference type="PROSITE" id="PS00845">
    <property type="entry name" value="CAP_GLY_1"/>
    <property type="match status" value="1"/>
</dbReference>
<feature type="compositionally biased region" description="Polar residues" evidence="2">
    <location>
        <begin position="686"/>
        <end position="698"/>
    </location>
</feature>
<reference evidence="4" key="1">
    <citation type="journal article" date="2016" name="Mol. Biol. Evol.">
        <title>Comparative Genomics of Early-Diverging Mushroom-Forming Fungi Provides Insights into the Origins of Lignocellulose Decay Capabilities.</title>
        <authorList>
            <person name="Nagy L.G."/>
            <person name="Riley R."/>
            <person name="Tritt A."/>
            <person name="Adam C."/>
            <person name="Daum C."/>
            <person name="Floudas D."/>
            <person name="Sun H."/>
            <person name="Yadav J.S."/>
            <person name="Pangilinan J."/>
            <person name="Larsson K.H."/>
            <person name="Matsuura K."/>
            <person name="Barry K."/>
            <person name="Labutti K."/>
            <person name="Kuo R."/>
            <person name="Ohm R.A."/>
            <person name="Bhattacharya S.S."/>
            <person name="Shirouzu T."/>
            <person name="Yoshinaga Y."/>
            <person name="Martin F.M."/>
            <person name="Grigoriev I.V."/>
            <person name="Hibbett D.S."/>
        </authorList>
    </citation>
    <scope>NUCLEOTIDE SEQUENCE [LARGE SCALE GENOMIC DNA]</scope>
    <source>
        <strain evidence="4">CBS 109695</strain>
    </source>
</reference>
<feature type="region of interest" description="Disordered" evidence="2">
    <location>
        <begin position="1"/>
        <end position="41"/>
    </location>
</feature>
<feature type="compositionally biased region" description="Basic and acidic residues" evidence="2">
    <location>
        <begin position="541"/>
        <end position="556"/>
    </location>
</feature>
<evidence type="ECO:0000256" key="1">
    <source>
        <dbReference type="SAM" id="Coils"/>
    </source>
</evidence>
<organism evidence="4">
    <name type="scientific">Athelia psychrophila</name>
    <dbReference type="NCBI Taxonomy" id="1759441"/>
    <lineage>
        <taxon>Eukaryota</taxon>
        <taxon>Fungi</taxon>
        <taxon>Dikarya</taxon>
        <taxon>Basidiomycota</taxon>
        <taxon>Agaricomycotina</taxon>
        <taxon>Agaricomycetes</taxon>
        <taxon>Agaricomycetidae</taxon>
        <taxon>Atheliales</taxon>
        <taxon>Atheliaceae</taxon>
        <taxon>Athelia</taxon>
    </lineage>
</organism>
<feature type="region of interest" description="Disordered" evidence="2">
    <location>
        <begin position="481"/>
        <end position="504"/>
    </location>
</feature>
<dbReference type="Pfam" id="PF01302">
    <property type="entry name" value="CAP_GLY"/>
    <property type="match status" value="1"/>
</dbReference>
<feature type="compositionally biased region" description="Polar residues" evidence="2">
    <location>
        <begin position="879"/>
        <end position="900"/>
    </location>
</feature>
<evidence type="ECO:0000259" key="3">
    <source>
        <dbReference type="PROSITE" id="PS50245"/>
    </source>
</evidence>
<dbReference type="InterPro" id="IPR000938">
    <property type="entry name" value="CAP-Gly_domain"/>
</dbReference>
<feature type="coiled-coil region" evidence="1">
    <location>
        <begin position="778"/>
        <end position="872"/>
    </location>
</feature>
<dbReference type="AlphaFoldDB" id="A0A166XA64"/>
<dbReference type="EMBL" id="KV417480">
    <property type="protein sequence ID" value="KZP34578.1"/>
    <property type="molecule type" value="Genomic_DNA"/>
</dbReference>
<dbReference type="SUPFAM" id="SSF74924">
    <property type="entry name" value="Cap-Gly domain"/>
    <property type="match status" value="1"/>
</dbReference>
<feature type="compositionally biased region" description="Polar residues" evidence="2">
    <location>
        <begin position="289"/>
        <end position="315"/>
    </location>
</feature>
<dbReference type="SMART" id="SM01052">
    <property type="entry name" value="CAP_GLY"/>
    <property type="match status" value="1"/>
</dbReference>
<dbReference type="OrthoDB" id="2130750at2759"/>
<dbReference type="STRING" id="436010.A0A166XA64"/>
<keyword evidence="1" id="KW-0175">Coiled coil</keyword>
<dbReference type="PANTHER" id="PTHR18916">
    <property type="entry name" value="DYNACTIN 1-RELATED MICROTUBULE-BINDING"/>
    <property type="match status" value="1"/>
</dbReference>
<evidence type="ECO:0000313" key="4">
    <source>
        <dbReference type="EMBL" id="KZP34578.1"/>
    </source>
</evidence>
<feature type="region of interest" description="Disordered" evidence="2">
    <location>
        <begin position="879"/>
        <end position="903"/>
    </location>
</feature>
<evidence type="ECO:0000256" key="2">
    <source>
        <dbReference type="SAM" id="MobiDB-lite"/>
    </source>
</evidence>
<feature type="region of interest" description="Disordered" evidence="2">
    <location>
        <begin position="433"/>
        <end position="453"/>
    </location>
</feature>
<sequence>MSITPGKPRQSGIPTPGRPSAIPTPGRSRASSSANNYPPVSSDVEYMSRAFADAIKANDPAQHRSSRASDVSSLQSSPPSSVAQSGRRSVAGRPPSVSSSSSAAAHKSTLERSRTPTARPASRQSDVFGRSISRAGRAFEVGDNVRIESLGFEGILQYLGDIEGKSGLWAGVELSGGFVGKGKNDGSVSGKQYFSCPPMCGVFVATTKLSSPTVGFGARPPSVASGRVTPAFSSSMYGGRITPSNPNGRVTPSFSHVPSSSTTPASRMRTLSSVKTPTISSKRKATDASRPSQYASMTGQPLNSRDAPSSPTRGSASPVRSIPSPTRASLGYSSPTRSSNSPFNTPKPNGRLSNIGVGLPSSASGKGRPSVSTPRARLPSGIAMPPPDSPASRSISLNDGPLKSLTNGEHPSVDLEANGKALQDKIAMLMSGKGTPSKHVSRPPSVASMQSSTQGADLQALVDQLQSRLDATEYENQRLRDAAEHESQRLRDATEVENQRLRDTSADKKAEELQIVVEDLRKEREQASGRITELENQTKLTERSLDERNSKVESLERQVQQCSADLDRQKTDGEVRAKDLQAKVDDGEEMLKNLKGAMEVKEGLENQNDSVLKAKNAEIALLESRMQKTSTDWDQERKQLMAQVDELRQAGQETIALYEERLSAADTDRYALEDRISALEEDARQGANSMSATRQASTAAEIDNETLRDQVQHQQKRIQTLEDMLEDAQTATEREEATVRERIRRFKEKEEAMRKELGAGRVEVEQMLKSEATARSRVEENDEALRESTLALENARAEIEVLRAETAHLDSAAANGSSGNAHRTGESTSAAAALKEALAEARARHDALDDQRQELQLALNERTTELDALKKKMNRDVTINSGVQDPSRNSSVTSPQTSPSKYDIATAREEIVGLKHIVQTLQMESQTTSQRNKRLEAENRMLLSETDQLRQELKLLEDNVEESLLREEEALNAEDSRTVSPGSSDAVALQKTLKEQKIKYEMDLEQTRKRLTEAERHSRQADMKAQKEISELEALVESKIYREDELEQELEKAKEKLARAEKKAIKTPARPRLSASSGQTSASDSDVCELCEQPGHDMFNCEGLPPLAPINLRADDPSNLYCDDCDTHGHTTANCPHSMDVF</sequence>